<evidence type="ECO:0000313" key="2">
    <source>
        <dbReference type="EMBL" id="JAI07147.1"/>
    </source>
</evidence>
<protein>
    <submittedName>
        <fullName evidence="2">Uncharacterized protein</fullName>
    </submittedName>
</protein>
<name>A0A0E9XXI8_ANGAN</name>
<keyword evidence="1" id="KW-1133">Transmembrane helix</keyword>
<reference evidence="2" key="2">
    <citation type="journal article" date="2015" name="Fish Shellfish Immunol.">
        <title>Early steps in the European eel (Anguilla anguilla)-Vibrio vulnificus interaction in the gills: Role of the RtxA13 toxin.</title>
        <authorList>
            <person name="Callol A."/>
            <person name="Pajuelo D."/>
            <person name="Ebbesson L."/>
            <person name="Teles M."/>
            <person name="MacKenzie S."/>
            <person name="Amaro C."/>
        </authorList>
    </citation>
    <scope>NUCLEOTIDE SEQUENCE</scope>
</reference>
<keyword evidence="1" id="KW-0812">Transmembrane</keyword>
<feature type="transmembrane region" description="Helical" evidence="1">
    <location>
        <begin position="6"/>
        <end position="29"/>
    </location>
</feature>
<accession>A0A0E9XXI8</accession>
<dbReference type="EMBL" id="GBXM01001431">
    <property type="protein sequence ID" value="JAI07147.1"/>
    <property type="molecule type" value="Transcribed_RNA"/>
</dbReference>
<proteinExistence type="predicted"/>
<keyword evidence="1" id="KW-0472">Membrane</keyword>
<reference evidence="2" key="1">
    <citation type="submission" date="2014-11" db="EMBL/GenBank/DDBJ databases">
        <authorList>
            <person name="Amaro Gonzalez C."/>
        </authorList>
    </citation>
    <scope>NUCLEOTIDE SEQUENCE</scope>
</reference>
<organism evidence="2">
    <name type="scientific">Anguilla anguilla</name>
    <name type="common">European freshwater eel</name>
    <name type="synonym">Muraena anguilla</name>
    <dbReference type="NCBI Taxonomy" id="7936"/>
    <lineage>
        <taxon>Eukaryota</taxon>
        <taxon>Metazoa</taxon>
        <taxon>Chordata</taxon>
        <taxon>Craniata</taxon>
        <taxon>Vertebrata</taxon>
        <taxon>Euteleostomi</taxon>
        <taxon>Actinopterygii</taxon>
        <taxon>Neopterygii</taxon>
        <taxon>Teleostei</taxon>
        <taxon>Anguilliformes</taxon>
        <taxon>Anguillidae</taxon>
        <taxon>Anguilla</taxon>
    </lineage>
</organism>
<sequence length="31" mass="3700">MLCKSLWIRMSAKFLYVIIIVLIIIMYCMSC</sequence>
<dbReference type="AlphaFoldDB" id="A0A0E9XXI8"/>
<evidence type="ECO:0000256" key="1">
    <source>
        <dbReference type="SAM" id="Phobius"/>
    </source>
</evidence>